<evidence type="ECO:0000313" key="2">
    <source>
        <dbReference type="Proteomes" id="UP000762676"/>
    </source>
</evidence>
<dbReference type="Proteomes" id="UP000762676">
    <property type="component" value="Unassembled WGS sequence"/>
</dbReference>
<name>A0AAV4GKK7_9GAST</name>
<keyword evidence="2" id="KW-1185">Reference proteome</keyword>
<organism evidence="1 2">
    <name type="scientific">Elysia marginata</name>
    <dbReference type="NCBI Taxonomy" id="1093978"/>
    <lineage>
        <taxon>Eukaryota</taxon>
        <taxon>Metazoa</taxon>
        <taxon>Spiralia</taxon>
        <taxon>Lophotrochozoa</taxon>
        <taxon>Mollusca</taxon>
        <taxon>Gastropoda</taxon>
        <taxon>Heterobranchia</taxon>
        <taxon>Euthyneura</taxon>
        <taxon>Panpulmonata</taxon>
        <taxon>Sacoglossa</taxon>
        <taxon>Placobranchoidea</taxon>
        <taxon>Plakobranchidae</taxon>
        <taxon>Elysia</taxon>
    </lineage>
</organism>
<dbReference type="EMBL" id="BMAT01008477">
    <property type="protein sequence ID" value="GFR85999.1"/>
    <property type="molecule type" value="Genomic_DNA"/>
</dbReference>
<accession>A0AAV4GKK7</accession>
<protein>
    <submittedName>
        <fullName evidence="1">Uncharacterized protein</fullName>
    </submittedName>
</protein>
<proteinExistence type="predicted"/>
<gene>
    <name evidence="1" type="ORF">ElyMa_004188800</name>
</gene>
<dbReference type="AlphaFoldDB" id="A0AAV4GKK7"/>
<sequence length="106" mass="12031">MYYGYLTCRKYCIAQFLYMCAPEKTMETKSESFDNAFTSLPKITESLKGSSSCDNRIYLAHRPKRRTVSMVQYSCIPQGAQLELPRVGESPIWEFMPGGGKPIVSN</sequence>
<comment type="caution">
    <text evidence="1">The sequence shown here is derived from an EMBL/GenBank/DDBJ whole genome shotgun (WGS) entry which is preliminary data.</text>
</comment>
<reference evidence="1 2" key="1">
    <citation type="journal article" date="2021" name="Elife">
        <title>Chloroplast acquisition without the gene transfer in kleptoplastic sea slugs, Plakobranchus ocellatus.</title>
        <authorList>
            <person name="Maeda T."/>
            <person name="Takahashi S."/>
            <person name="Yoshida T."/>
            <person name="Shimamura S."/>
            <person name="Takaki Y."/>
            <person name="Nagai Y."/>
            <person name="Toyoda A."/>
            <person name="Suzuki Y."/>
            <person name="Arimoto A."/>
            <person name="Ishii H."/>
            <person name="Satoh N."/>
            <person name="Nishiyama T."/>
            <person name="Hasebe M."/>
            <person name="Maruyama T."/>
            <person name="Minagawa J."/>
            <person name="Obokata J."/>
            <person name="Shigenobu S."/>
        </authorList>
    </citation>
    <scope>NUCLEOTIDE SEQUENCE [LARGE SCALE GENOMIC DNA]</scope>
</reference>
<evidence type="ECO:0000313" key="1">
    <source>
        <dbReference type="EMBL" id="GFR85999.1"/>
    </source>
</evidence>